<dbReference type="GO" id="GO:0005524">
    <property type="term" value="F:ATP binding"/>
    <property type="evidence" value="ECO:0007669"/>
    <property type="project" value="UniProtKB-KW"/>
</dbReference>
<protein>
    <submittedName>
        <fullName evidence="5">ABC transporter ATP-binding protein</fullName>
    </submittedName>
</protein>
<evidence type="ECO:0000313" key="5">
    <source>
        <dbReference type="EMBL" id="RFM23231.1"/>
    </source>
</evidence>
<dbReference type="Proteomes" id="UP000266389">
    <property type="component" value="Unassembled WGS sequence"/>
</dbReference>
<dbReference type="PANTHER" id="PTHR43023">
    <property type="entry name" value="PROTEIN TRIGALACTOSYLDIACYLGLYCEROL 3, CHLOROPLASTIC"/>
    <property type="match status" value="1"/>
</dbReference>
<dbReference type="Gene3D" id="3.40.50.300">
    <property type="entry name" value="P-loop containing nucleotide triphosphate hydrolases"/>
    <property type="match status" value="1"/>
</dbReference>
<dbReference type="AlphaFoldDB" id="A0A395LXM1"/>
<dbReference type="InterPro" id="IPR017871">
    <property type="entry name" value="ABC_transporter-like_CS"/>
</dbReference>
<comment type="caution">
    <text evidence="5">The sequence shown here is derived from an EMBL/GenBank/DDBJ whole genome shotgun (WGS) entry which is preliminary data.</text>
</comment>
<dbReference type="PROSITE" id="PS00211">
    <property type="entry name" value="ABC_TRANSPORTER_1"/>
    <property type="match status" value="1"/>
</dbReference>
<name>A0A395LXM1_9BACT</name>
<evidence type="ECO:0000259" key="4">
    <source>
        <dbReference type="PROSITE" id="PS50893"/>
    </source>
</evidence>
<dbReference type="InterPro" id="IPR003439">
    <property type="entry name" value="ABC_transporter-like_ATP-bd"/>
</dbReference>
<evidence type="ECO:0000313" key="6">
    <source>
        <dbReference type="Proteomes" id="UP000266389"/>
    </source>
</evidence>
<accession>A0A395LXM1</accession>
<dbReference type="SMART" id="SM00382">
    <property type="entry name" value="AAA"/>
    <property type="match status" value="1"/>
</dbReference>
<dbReference type="InterPro" id="IPR027417">
    <property type="entry name" value="P-loop_NTPase"/>
</dbReference>
<feature type="domain" description="ABC transporter" evidence="4">
    <location>
        <begin position="2"/>
        <end position="238"/>
    </location>
</feature>
<dbReference type="SUPFAM" id="SSF52540">
    <property type="entry name" value="P-loop containing nucleoside triphosphate hydrolases"/>
    <property type="match status" value="1"/>
</dbReference>
<reference evidence="5 6" key="1">
    <citation type="journal article" date="2011" name="ISME J.">
        <title>Community ecology of hot spring cyanobacterial mats: predominant populations and their functional potential.</title>
        <authorList>
            <person name="Klatt C.G."/>
            <person name="Wood J.M."/>
            <person name="Rusch D.B."/>
            <person name="Bateson M.M."/>
            <person name="Hamamura N."/>
            <person name="Heidelberg J.F."/>
            <person name="Grossman A.R."/>
            <person name="Bhaya D."/>
            <person name="Cohan F.M."/>
            <person name="Kuhl M."/>
            <person name="Bryant D.A."/>
            <person name="Ward D.M."/>
        </authorList>
    </citation>
    <scope>NUCLEOTIDE SEQUENCE [LARGE SCALE GENOMIC DNA]</scope>
    <source>
        <strain evidence="5">OS</strain>
    </source>
</reference>
<dbReference type="GO" id="GO:0016887">
    <property type="term" value="F:ATP hydrolysis activity"/>
    <property type="evidence" value="ECO:0007669"/>
    <property type="project" value="InterPro"/>
</dbReference>
<evidence type="ECO:0000256" key="2">
    <source>
        <dbReference type="ARBA" id="ARBA00022741"/>
    </source>
</evidence>
<evidence type="ECO:0000256" key="3">
    <source>
        <dbReference type="ARBA" id="ARBA00022840"/>
    </source>
</evidence>
<dbReference type="PROSITE" id="PS50893">
    <property type="entry name" value="ABC_TRANSPORTER_2"/>
    <property type="match status" value="1"/>
</dbReference>
<proteinExistence type="predicted"/>
<dbReference type="PANTHER" id="PTHR43023:SF6">
    <property type="entry name" value="INTERMEMBRANE PHOSPHOLIPID TRANSPORT SYSTEM ATP-BINDING PROTEIN MLAF"/>
    <property type="match status" value="1"/>
</dbReference>
<sequence>MIEIVNLKKSFRDKKVLQGVSLEIATGETMTIIGRSGCGKSVLLKHIVGLLMPDEGYVRVDGKIISQLSKSELYKLRLRFGFLFQGAALFDSMTVGENVGIALRENTNLSEKEIRKIVAEKLEMVGLPHIEHLKPSELSGGMRKRVGLARALATNPEYIFYDEPTTGLDPIMSDSIDTLIQTLAKTLRVTSVVVTHDMQSVYKVADRVAMMHDGKIYFLGTPDELAKTKDPVIRNFVDRNSYHDVEIEDELERLNKKQASDR</sequence>
<dbReference type="EMBL" id="PHFL01000068">
    <property type="protein sequence ID" value="RFM23231.1"/>
    <property type="molecule type" value="Genomic_DNA"/>
</dbReference>
<evidence type="ECO:0000256" key="1">
    <source>
        <dbReference type="ARBA" id="ARBA00022448"/>
    </source>
</evidence>
<dbReference type="CDD" id="cd03261">
    <property type="entry name" value="ABC_Org_Solvent_Resistant"/>
    <property type="match status" value="1"/>
</dbReference>
<keyword evidence="1" id="KW-0813">Transport</keyword>
<dbReference type="InterPro" id="IPR003593">
    <property type="entry name" value="AAA+_ATPase"/>
</dbReference>
<gene>
    <name evidence="5" type="ORF">D0433_12180</name>
</gene>
<dbReference type="Pfam" id="PF00005">
    <property type="entry name" value="ABC_tran"/>
    <property type="match status" value="1"/>
</dbReference>
<organism evidence="5 6">
    <name type="scientific">Candidatus Thermochlorobacter aerophilus</name>
    <dbReference type="NCBI Taxonomy" id="1868324"/>
    <lineage>
        <taxon>Bacteria</taxon>
        <taxon>Pseudomonadati</taxon>
        <taxon>Chlorobiota</taxon>
        <taxon>Chlorobiia</taxon>
        <taxon>Chlorobiales</taxon>
        <taxon>Candidatus Thermochlorobacteriaceae</taxon>
        <taxon>Candidatus Thermochlorobacter</taxon>
    </lineage>
</organism>
<keyword evidence="2" id="KW-0547">Nucleotide-binding</keyword>
<keyword evidence="3 5" id="KW-0067">ATP-binding</keyword>